<evidence type="ECO:0000256" key="18">
    <source>
        <dbReference type="PIRNR" id="PIRNR000197"/>
    </source>
</evidence>
<proteinExistence type="inferred from homology"/>
<dbReference type="FunFam" id="3.20.20.220:FF:000004">
    <property type="entry name" value="Bifunctional protein PutA"/>
    <property type="match status" value="1"/>
</dbReference>
<comment type="catalytic activity">
    <reaction evidence="15 18">
        <text>L-proline + a quinone = (S)-1-pyrroline-5-carboxylate + a quinol + H(+)</text>
        <dbReference type="Rhea" id="RHEA:23784"/>
        <dbReference type="ChEBI" id="CHEBI:15378"/>
        <dbReference type="ChEBI" id="CHEBI:17388"/>
        <dbReference type="ChEBI" id="CHEBI:24646"/>
        <dbReference type="ChEBI" id="CHEBI:60039"/>
        <dbReference type="ChEBI" id="CHEBI:132124"/>
        <dbReference type="EC" id="1.5.5.2"/>
    </reaction>
</comment>
<dbReference type="InterPro" id="IPR016163">
    <property type="entry name" value="Ald_DH_C"/>
</dbReference>
<feature type="active site" evidence="19">
    <location>
        <position position="901"/>
    </location>
</feature>
<comment type="similarity">
    <text evidence="17 18">In the C-terminal section; belongs to the aldehyde dehydrogenase family.</text>
</comment>
<keyword evidence="4 18" id="KW-0678">Repressor</keyword>
<dbReference type="PANTHER" id="PTHR42862:SF1">
    <property type="entry name" value="DELTA-1-PYRROLINE-5-CARBOXYLATE DEHYDROGENASE 2, ISOFORM A-RELATED"/>
    <property type="match status" value="1"/>
</dbReference>
<comment type="catalytic activity">
    <reaction evidence="14 18">
        <text>L-glutamate 5-semialdehyde + NAD(+) + H2O = L-glutamate + NADH + 2 H(+)</text>
        <dbReference type="Rhea" id="RHEA:30235"/>
        <dbReference type="ChEBI" id="CHEBI:15377"/>
        <dbReference type="ChEBI" id="CHEBI:15378"/>
        <dbReference type="ChEBI" id="CHEBI:29985"/>
        <dbReference type="ChEBI" id="CHEBI:57540"/>
        <dbReference type="ChEBI" id="CHEBI:57945"/>
        <dbReference type="ChEBI" id="CHEBI:58066"/>
        <dbReference type="EC" id="1.2.1.88"/>
    </reaction>
</comment>
<dbReference type="Pfam" id="PF00171">
    <property type="entry name" value="Aldedh"/>
    <property type="match status" value="1"/>
</dbReference>
<feature type="domain" description="Proline utilization A proline dehydrogenase N-terminal" evidence="23">
    <location>
        <begin position="84"/>
        <end position="131"/>
    </location>
</feature>
<dbReference type="Proteomes" id="UP000831684">
    <property type="component" value="Chromosome"/>
</dbReference>
<evidence type="ECO:0000256" key="17">
    <source>
        <dbReference type="ARBA" id="ARBA00060911"/>
    </source>
</evidence>
<dbReference type="FunFam" id="1.20.5.460:FF:000001">
    <property type="entry name" value="Bifunctional protein PutA"/>
    <property type="match status" value="1"/>
</dbReference>
<dbReference type="InterPro" id="IPR029041">
    <property type="entry name" value="FAD-linked_oxidoreductase-like"/>
</dbReference>
<dbReference type="InterPro" id="IPR024090">
    <property type="entry name" value="PRODH_PutA_dom_I"/>
</dbReference>
<dbReference type="FunFam" id="3.40.309.10:FF:000005">
    <property type="entry name" value="1-pyrroline-5-carboxylate dehydrogenase 1"/>
    <property type="match status" value="1"/>
</dbReference>
<dbReference type="InterPro" id="IPR016161">
    <property type="entry name" value="Ald_DH/histidinol_DH"/>
</dbReference>
<evidence type="ECO:0000259" key="23">
    <source>
        <dbReference type="Pfam" id="PF18327"/>
    </source>
</evidence>
<accession>A0A9E6ZYX8</accession>
<dbReference type="Pfam" id="PF01619">
    <property type="entry name" value="Pro_dh"/>
    <property type="match status" value="1"/>
</dbReference>
<dbReference type="Pfam" id="PF18327">
    <property type="entry name" value="PRODH"/>
    <property type="match status" value="1"/>
</dbReference>
<dbReference type="GO" id="GO:0009898">
    <property type="term" value="C:cytoplasmic side of plasma membrane"/>
    <property type="evidence" value="ECO:0007669"/>
    <property type="project" value="TreeGrafter"/>
</dbReference>
<evidence type="ECO:0000256" key="12">
    <source>
        <dbReference type="ARBA" id="ARBA00023163"/>
    </source>
</evidence>
<evidence type="ECO:0000256" key="14">
    <source>
        <dbReference type="ARBA" id="ARBA00048142"/>
    </source>
</evidence>
<dbReference type="InterPro" id="IPR015590">
    <property type="entry name" value="Aldehyde_DH_dom"/>
</dbReference>
<sequence>MSTTTIGVKIDEDLRARLRAAAEREGCTPHALVKGALTAAIERTERGLEAVPQVDAAPEPVPTLGGVSGDSPFLPFARGIRPQSVLRARVTSAYRVPETEAVPVLIGPATLPAPKADAARARARQLVEALRAKGQKGPVEGLIHEYSLSSQEGVALMCLAEALLRIPDRATRDALIRDKIGHGDWQAHVGHSPSLFVNAATWGLVLTGKLTSTTSEAGLTGALTRLIGRGGEPLIRRGVDVAMRMMGEQFVTGQTISEALANSRRMEAKGFRYSFDMLGEAATTEADAQRYYTDYEQAIHAIGKASAGRGIYEGPGISIKLSALHPRYSRAQYSRVINELLPRVAALAKLARHYDIGLNIDAEEADRLEISLDLLESLCFDEALSGWNGIGFVIQAYQKRCPYVVDFLIDLARRSGHRLMIRLVKGAYWDSEIKRAQVDGLEGFPVYTRKIHTDVAYLACARKLLAAPDAVFPQFATHNAQTLATVMEMAGANYYAGQYEFQCLHGMGEPLYEEVVGREKLGRPCRIYAPVGTHETLLAYLVRRLLENGANTSFVNRIADPAVPVDELIESPVDAALRIEPVGAPHPGIAAPADLFGAERRNSAGLDLSNEQRLASLAAALLAGSAAPVAAKPLLAGPLTIDGPTRPVLNPADHRDTVGTVEETAPEMVSRAMAYANAAAPIWQSTPPDERAACLFRAAELMEARLPALIGLIIREAGKSYPNAVGEVREAVDFLRYYGAQVREGYSGDTHRPLGPVVCISPWNFPLAIFTGQISAALAAGNVVVAKPAEETPLIAFTAVDILREAGVPEGALQLVPGDGKVGAALVADSRTRGVMFTGSTEVARLIQRQLATRLSPDGSVIPLIAETGGQNAMIVDSSALAEQVVADVLSSAFDSAGQRCSALRVLCLQEDVADRMLAMLRGALKELSVGNPVNLATDIGPVISAEAKAGIEAHIERLRKAGCRVEQFPLGEEAAHGTFVPPTLIEIGEIGDLSREVFGPVLHVVRYARDGLDRLIDAINATGYGLTFGLHTRIDETIAHVGARIEVGNVYVNRNIIGAVVGVQPFGGHGLSGTGPKAGGPLYLGRLLARRPAALLPAREAPSPARLWVDFQWDTGIRTMCGAVLDATPFGHMAELPGPVGERNVYALSPRGTVLCLAATERGLAVQIASALATGNRVLLEGSQMPALPSGLEDWVRLTDSYDGAAFDAVLFEGDGDALRRLNEAIAAREGPIVLVHGLAPDDIARGEVYPLDLLMLERSTSTNTAAAGGNASLMTLG</sequence>
<dbReference type="PIRSF" id="PIRSF000197">
    <property type="entry name" value="Bifunct_PutA"/>
    <property type="match status" value="1"/>
</dbReference>
<evidence type="ECO:0000256" key="2">
    <source>
        <dbReference type="ARBA" id="ARBA00004739"/>
    </source>
</evidence>
<dbReference type="InterPro" id="IPR041349">
    <property type="entry name" value="PRODH"/>
</dbReference>
<keyword evidence="8 18" id="KW-0805">Transcription regulation</keyword>
<evidence type="ECO:0000256" key="9">
    <source>
        <dbReference type="ARBA" id="ARBA00023027"/>
    </source>
</evidence>
<name>A0A9E6ZYX8_9HYPH</name>
<comment type="pathway">
    <text evidence="2 18">Amino-acid degradation; L-proline degradation into L-glutamate; L-glutamate from L-proline: step 1/2.</text>
</comment>
<keyword evidence="5 18" id="KW-0285">Flavoprotein</keyword>
<dbReference type="InterPro" id="IPR016160">
    <property type="entry name" value="Ald_DH_CS_CYS"/>
</dbReference>
<organism evidence="24 25">
    <name type="scientific">Ancylobacter polymorphus</name>
    <dbReference type="NCBI Taxonomy" id="223390"/>
    <lineage>
        <taxon>Bacteria</taxon>
        <taxon>Pseudomonadati</taxon>
        <taxon>Pseudomonadota</taxon>
        <taxon>Alphaproteobacteria</taxon>
        <taxon>Hyphomicrobiales</taxon>
        <taxon>Xanthobacteraceae</taxon>
        <taxon>Ancylobacter</taxon>
    </lineage>
</organism>
<dbReference type="InterPro" id="IPR024089">
    <property type="entry name" value="PRODH_PutA_dom_I/II"/>
</dbReference>
<dbReference type="AlphaFoldDB" id="A0A9E6ZYX8"/>
<dbReference type="EC" id="1.5.5.2" evidence="18"/>
<dbReference type="InterPro" id="IPR050485">
    <property type="entry name" value="Proline_metab_enzyme"/>
</dbReference>
<keyword evidence="11 18" id="KW-0238">DNA-binding</keyword>
<dbReference type="GO" id="GO:0003700">
    <property type="term" value="F:DNA-binding transcription factor activity"/>
    <property type="evidence" value="ECO:0007669"/>
    <property type="project" value="InterPro"/>
</dbReference>
<evidence type="ECO:0000259" key="21">
    <source>
        <dbReference type="Pfam" id="PF01619"/>
    </source>
</evidence>
<keyword evidence="9 18" id="KW-0520">NAD</keyword>
<comment type="cofactor">
    <cofactor evidence="1 18">
        <name>FAD</name>
        <dbReference type="ChEBI" id="CHEBI:57692"/>
    </cofactor>
</comment>
<evidence type="ECO:0000256" key="19">
    <source>
        <dbReference type="PIRSR" id="PIRSR000197-1"/>
    </source>
</evidence>
<dbReference type="InterPro" id="IPR005933">
    <property type="entry name" value="PutA_C"/>
</dbReference>
<dbReference type="EC" id="1.2.1.88" evidence="18"/>
<comment type="pathway">
    <text evidence="3 18">Amino-acid degradation; L-proline degradation into L-glutamate; L-glutamate from L-proline: step 2/2.</text>
</comment>
<dbReference type="Gene3D" id="1.20.5.460">
    <property type="entry name" value="Single helix bin"/>
    <property type="match status" value="1"/>
</dbReference>
<evidence type="ECO:0000313" key="25">
    <source>
        <dbReference type="Proteomes" id="UP000831684"/>
    </source>
</evidence>
<dbReference type="PANTHER" id="PTHR42862">
    <property type="entry name" value="DELTA-1-PYRROLINE-5-CARBOXYLATE DEHYDROGENASE 1, ISOFORM A-RELATED"/>
    <property type="match status" value="1"/>
</dbReference>
<dbReference type="EMBL" id="CP083239">
    <property type="protein sequence ID" value="UOK69910.1"/>
    <property type="molecule type" value="Genomic_DNA"/>
</dbReference>
<keyword evidence="10 18" id="KW-0642">Proline metabolism</keyword>
<dbReference type="Gene3D" id="1.10.1220.10">
    <property type="entry name" value="Met repressor-like"/>
    <property type="match status" value="1"/>
</dbReference>
<dbReference type="GO" id="GO:0010133">
    <property type="term" value="P:L-proline catabolic process to L-glutamate"/>
    <property type="evidence" value="ECO:0007669"/>
    <property type="project" value="UniProtKB-UniRule"/>
</dbReference>
<dbReference type="Gene3D" id="3.40.309.10">
    <property type="entry name" value="Aldehyde Dehydrogenase, Chain A, domain 2"/>
    <property type="match status" value="1"/>
</dbReference>
<feature type="domain" description="Proline dehydrogenase PutA" evidence="22">
    <location>
        <begin position="139"/>
        <end position="250"/>
    </location>
</feature>
<evidence type="ECO:0000256" key="7">
    <source>
        <dbReference type="ARBA" id="ARBA00023002"/>
    </source>
</evidence>
<dbReference type="Gene3D" id="1.20.5.550">
    <property type="entry name" value="Single Helix bin"/>
    <property type="match status" value="1"/>
</dbReference>
<evidence type="ECO:0000256" key="5">
    <source>
        <dbReference type="ARBA" id="ARBA00022630"/>
    </source>
</evidence>
<keyword evidence="12 18" id="KW-0804">Transcription</keyword>
<dbReference type="Gene3D" id="3.40.605.10">
    <property type="entry name" value="Aldehyde Dehydrogenase, Chain A, domain 1"/>
    <property type="match status" value="1"/>
</dbReference>
<evidence type="ECO:0000259" key="22">
    <source>
        <dbReference type="Pfam" id="PF14850"/>
    </source>
</evidence>
<evidence type="ECO:0000256" key="15">
    <source>
        <dbReference type="ARBA" id="ARBA00048779"/>
    </source>
</evidence>
<evidence type="ECO:0000256" key="16">
    <source>
        <dbReference type="ARBA" id="ARBA00060889"/>
    </source>
</evidence>
<evidence type="ECO:0000256" key="4">
    <source>
        <dbReference type="ARBA" id="ARBA00022491"/>
    </source>
</evidence>
<dbReference type="SUPFAM" id="SSF81935">
    <property type="entry name" value="N-terminal domain of bifunctional PutA protein"/>
    <property type="match status" value="1"/>
</dbReference>
<dbReference type="InterPro" id="IPR016162">
    <property type="entry name" value="Ald_DH_N"/>
</dbReference>
<dbReference type="GO" id="GO:0003677">
    <property type="term" value="F:DNA binding"/>
    <property type="evidence" value="ECO:0007669"/>
    <property type="project" value="UniProtKB-KW"/>
</dbReference>
<dbReference type="InterPro" id="IPR024082">
    <property type="entry name" value="PRODH_PutA_dom_II"/>
</dbReference>
<dbReference type="KEGG" id="apol:K9D25_14350"/>
<dbReference type="NCBIfam" id="NF008869">
    <property type="entry name" value="PRK11904.1"/>
    <property type="match status" value="1"/>
</dbReference>
<gene>
    <name evidence="24" type="primary">putA</name>
    <name evidence="24" type="ORF">K9D25_14350</name>
</gene>
<evidence type="ECO:0000256" key="8">
    <source>
        <dbReference type="ARBA" id="ARBA00023015"/>
    </source>
</evidence>
<comment type="function">
    <text evidence="18">Oxidizes proline to glutamate for use as a carbon and nitrogen source.</text>
</comment>
<feature type="active site" evidence="19">
    <location>
        <position position="867"/>
    </location>
</feature>
<dbReference type="InterPro" id="IPR025703">
    <property type="entry name" value="Bifunct_PutA"/>
</dbReference>
<evidence type="ECO:0000256" key="1">
    <source>
        <dbReference type="ARBA" id="ARBA00001974"/>
    </source>
</evidence>
<dbReference type="Gene3D" id="3.20.20.220">
    <property type="match status" value="1"/>
</dbReference>
<keyword evidence="7 18" id="KW-0560">Oxidoreductase</keyword>
<dbReference type="InterPro" id="IPR002872">
    <property type="entry name" value="Proline_DH_dom"/>
</dbReference>
<dbReference type="SUPFAM" id="SSF47598">
    <property type="entry name" value="Ribbon-helix-helix"/>
    <property type="match status" value="1"/>
</dbReference>
<dbReference type="InterPro" id="IPR013321">
    <property type="entry name" value="Arc_rbn_hlx_hlx"/>
</dbReference>
<dbReference type="GO" id="GO:0004657">
    <property type="term" value="F:proline dehydrogenase activity"/>
    <property type="evidence" value="ECO:0007669"/>
    <property type="project" value="UniProtKB-UniRule"/>
</dbReference>
<evidence type="ECO:0000256" key="11">
    <source>
        <dbReference type="ARBA" id="ARBA00023125"/>
    </source>
</evidence>
<dbReference type="NCBIfam" id="NF008772">
    <property type="entry name" value="PRK11809.1"/>
    <property type="match status" value="1"/>
</dbReference>
<evidence type="ECO:0000256" key="3">
    <source>
        <dbReference type="ARBA" id="ARBA00004786"/>
    </source>
</evidence>
<feature type="domain" description="Aldehyde dehydrogenase" evidence="20">
    <location>
        <begin position="645"/>
        <end position="1082"/>
    </location>
</feature>
<dbReference type="Pfam" id="PF14850">
    <property type="entry name" value="Pro_dh-DNA_bdg"/>
    <property type="match status" value="1"/>
</dbReference>
<dbReference type="CDD" id="cd07125">
    <property type="entry name" value="ALDH_PutA-P5CDH"/>
    <property type="match status" value="1"/>
</dbReference>
<dbReference type="InterPro" id="IPR010985">
    <property type="entry name" value="Ribbon_hlx_hlx"/>
</dbReference>
<dbReference type="GO" id="GO:0003842">
    <property type="term" value="F:L-glutamate gamma-semialdehyde dehydrogenase activity"/>
    <property type="evidence" value="ECO:0007669"/>
    <property type="project" value="UniProtKB-UniRule"/>
</dbReference>
<feature type="domain" description="Proline dehydrogenase" evidence="21">
    <location>
        <begin position="260"/>
        <end position="557"/>
    </location>
</feature>
<reference evidence="24" key="1">
    <citation type="submission" date="2021-09" db="EMBL/GenBank/DDBJ databases">
        <title>Network and meta-omics reveal the key degrader and cooperation patterns in an efficient 1,4-dioxane-degrading microbial community.</title>
        <authorList>
            <person name="Dai C."/>
        </authorList>
    </citation>
    <scope>NUCLEOTIDE SEQUENCE</scope>
    <source>
        <strain evidence="24">ZM13</strain>
    </source>
</reference>
<keyword evidence="13" id="KW-0511">Multifunctional enzyme</keyword>
<dbReference type="SUPFAM" id="SSF51730">
    <property type="entry name" value="FAD-linked oxidoreductase"/>
    <property type="match status" value="1"/>
</dbReference>
<evidence type="ECO:0000256" key="10">
    <source>
        <dbReference type="ARBA" id="ARBA00023062"/>
    </source>
</evidence>
<evidence type="ECO:0000259" key="20">
    <source>
        <dbReference type="Pfam" id="PF00171"/>
    </source>
</evidence>
<protein>
    <recommendedName>
        <fullName evidence="18">Bifunctional protein PutA</fullName>
    </recommendedName>
    <domain>
        <recommendedName>
            <fullName evidence="18">Proline dehydrogenase</fullName>
            <ecNumber evidence="18">1.5.5.2</ecNumber>
        </recommendedName>
        <alternativeName>
            <fullName evidence="18">Proline oxidase</fullName>
        </alternativeName>
    </domain>
    <domain>
        <recommendedName>
            <fullName evidence="18">Delta-1-pyrroline-5-carboxylate dehydrogenase</fullName>
            <shortName evidence="18">P5C dehydrogenase</shortName>
            <ecNumber evidence="18">1.2.1.88</ecNumber>
        </recommendedName>
        <alternativeName>
            <fullName evidence="18">L-glutamate gamma-semialdehyde dehydrogenase</fullName>
        </alternativeName>
    </domain>
</protein>
<evidence type="ECO:0000256" key="13">
    <source>
        <dbReference type="ARBA" id="ARBA00023268"/>
    </source>
</evidence>
<dbReference type="PROSITE" id="PS00070">
    <property type="entry name" value="ALDEHYDE_DEHYDR_CYS"/>
    <property type="match status" value="1"/>
</dbReference>
<comment type="similarity">
    <text evidence="16 18">In the N-terminal section; belongs to the proline dehydrogenase family.</text>
</comment>
<dbReference type="RefSeq" id="WP_244376240.1">
    <property type="nucleotide sequence ID" value="NZ_CP083239.1"/>
</dbReference>
<dbReference type="SUPFAM" id="SSF53720">
    <property type="entry name" value="ALDH-like"/>
    <property type="match status" value="1"/>
</dbReference>
<keyword evidence="6 18" id="KW-0274">FAD</keyword>
<evidence type="ECO:0000313" key="24">
    <source>
        <dbReference type="EMBL" id="UOK69910.1"/>
    </source>
</evidence>
<evidence type="ECO:0000256" key="6">
    <source>
        <dbReference type="ARBA" id="ARBA00022827"/>
    </source>
</evidence>
<dbReference type="NCBIfam" id="TIGR01238">
    <property type="entry name" value="D1pyr5carbox3"/>
    <property type="match status" value="1"/>
</dbReference>